<keyword evidence="2" id="KW-1133">Transmembrane helix</keyword>
<name>A0A2C6L5B3_9APIC</name>
<protein>
    <recommendedName>
        <fullName evidence="6">Transmembrane protein</fullName>
    </recommendedName>
</protein>
<dbReference type="Proteomes" id="UP000221165">
    <property type="component" value="Unassembled WGS sequence"/>
</dbReference>
<comment type="caution">
    <text evidence="4">The sequence shown here is derived from an EMBL/GenBank/DDBJ whole genome shotgun (WGS) entry which is preliminary data.</text>
</comment>
<accession>A0A2C6L5B3</accession>
<sequence length="396" mass="42424">MPRAAAWSLGGGRLLALALLLGTATTLALIQSYSAVAAPPASRVLMVEASSLGTAKKTLEHTDTATDLDSAAGEEEDGQGEQEQDEDDDEPSTVDLWLPRKRRPASSRSRSKKVQPRTDDSAVARLLRNPARLALFSMTVMLVGSSIGAGTMYLLAQKQQKQNLEKLKKMEEYVGTHPRLQIDPRAATEAGVSAALLSVASVAGTTLLSNLVITGMQALRANFFYTAVADSIVRTLATSLGPGFSLTSVLLNAVVAAGTTAVTQTFGLLGMVAIPLMLFGIQMAAKMFGKVETKDRQALAFMFVENMQLLKRALKNEKTGEAKKRSEIVTKHFNLMEKELMHLKLLDGGSKSALDTAESSLKSSVEKGKDIDRSVESTQKNFLRQVGAKAVQSSLP</sequence>
<dbReference type="VEuPathDB" id="ToxoDB:CSUI_003491"/>
<dbReference type="EMBL" id="MIGC01001562">
    <property type="protein sequence ID" value="PHJ22656.1"/>
    <property type="molecule type" value="Genomic_DNA"/>
</dbReference>
<feature type="compositionally biased region" description="Basic residues" evidence="1">
    <location>
        <begin position="99"/>
        <end position="115"/>
    </location>
</feature>
<feature type="transmembrane region" description="Helical" evidence="2">
    <location>
        <begin position="244"/>
        <end position="262"/>
    </location>
</feature>
<gene>
    <name evidence="4" type="ORF">CSUI_003491</name>
</gene>
<organism evidence="4 5">
    <name type="scientific">Cystoisospora suis</name>
    <dbReference type="NCBI Taxonomy" id="483139"/>
    <lineage>
        <taxon>Eukaryota</taxon>
        <taxon>Sar</taxon>
        <taxon>Alveolata</taxon>
        <taxon>Apicomplexa</taxon>
        <taxon>Conoidasida</taxon>
        <taxon>Coccidia</taxon>
        <taxon>Eucoccidiorida</taxon>
        <taxon>Eimeriorina</taxon>
        <taxon>Sarcocystidae</taxon>
        <taxon>Cystoisospora</taxon>
    </lineage>
</organism>
<dbReference type="AlphaFoldDB" id="A0A2C6L5B3"/>
<evidence type="ECO:0000256" key="1">
    <source>
        <dbReference type="SAM" id="MobiDB-lite"/>
    </source>
</evidence>
<feature type="transmembrane region" description="Helical" evidence="2">
    <location>
        <begin position="133"/>
        <end position="156"/>
    </location>
</feature>
<feature type="chain" id="PRO_5012654619" description="Transmembrane protein" evidence="3">
    <location>
        <begin position="29"/>
        <end position="396"/>
    </location>
</feature>
<feature type="signal peptide" evidence="3">
    <location>
        <begin position="1"/>
        <end position="28"/>
    </location>
</feature>
<evidence type="ECO:0000313" key="5">
    <source>
        <dbReference type="Proteomes" id="UP000221165"/>
    </source>
</evidence>
<dbReference type="GeneID" id="94426900"/>
<keyword evidence="3" id="KW-0732">Signal</keyword>
<dbReference type="RefSeq" id="XP_067924333.1">
    <property type="nucleotide sequence ID" value="XM_068063689.1"/>
</dbReference>
<feature type="compositionally biased region" description="Acidic residues" evidence="1">
    <location>
        <begin position="72"/>
        <end position="92"/>
    </location>
</feature>
<keyword evidence="5" id="KW-1185">Reference proteome</keyword>
<feature type="transmembrane region" description="Helical" evidence="2">
    <location>
        <begin position="268"/>
        <end position="288"/>
    </location>
</feature>
<proteinExistence type="predicted"/>
<evidence type="ECO:0000256" key="3">
    <source>
        <dbReference type="SAM" id="SignalP"/>
    </source>
</evidence>
<evidence type="ECO:0008006" key="6">
    <source>
        <dbReference type="Google" id="ProtNLM"/>
    </source>
</evidence>
<keyword evidence="2" id="KW-0472">Membrane</keyword>
<keyword evidence="2" id="KW-0812">Transmembrane</keyword>
<evidence type="ECO:0000313" key="4">
    <source>
        <dbReference type="EMBL" id="PHJ22656.1"/>
    </source>
</evidence>
<evidence type="ECO:0000256" key="2">
    <source>
        <dbReference type="SAM" id="Phobius"/>
    </source>
</evidence>
<feature type="region of interest" description="Disordered" evidence="1">
    <location>
        <begin position="57"/>
        <end position="123"/>
    </location>
</feature>
<reference evidence="4 5" key="1">
    <citation type="journal article" date="2017" name="Int. J. Parasitol.">
        <title>The genome of the protozoan parasite Cystoisospora suis and a reverse vaccinology approach to identify vaccine candidates.</title>
        <authorList>
            <person name="Palmieri N."/>
            <person name="Shrestha A."/>
            <person name="Ruttkowski B."/>
            <person name="Beck T."/>
            <person name="Vogl C."/>
            <person name="Tomley F."/>
            <person name="Blake D.P."/>
            <person name="Joachim A."/>
        </authorList>
    </citation>
    <scope>NUCLEOTIDE SEQUENCE [LARGE SCALE GENOMIC DNA]</scope>
    <source>
        <strain evidence="4 5">Wien I</strain>
    </source>
</reference>